<comment type="subunit">
    <text evidence="5 16">Homodimer.</text>
</comment>
<dbReference type="Proteomes" id="UP000470771">
    <property type="component" value="Unassembled WGS sequence"/>
</dbReference>
<reference evidence="17 18" key="1">
    <citation type="submission" date="2019-12" db="EMBL/GenBank/DDBJ databases">
        <authorList>
            <person name="Zhao J."/>
        </authorList>
    </citation>
    <scope>NUCLEOTIDE SEQUENCE [LARGE SCALE GENOMIC DNA]</scope>
    <source>
        <strain evidence="17 18">S-15</strain>
    </source>
</reference>
<name>A0A6N9NEX7_9FLAO</name>
<proteinExistence type="inferred from homology"/>
<gene>
    <name evidence="16" type="primary">coaX</name>
    <name evidence="17" type="ORF">GQN54_03565</name>
</gene>
<dbReference type="UniPathway" id="UPA00241">
    <property type="reaction ID" value="UER00352"/>
</dbReference>
<dbReference type="InterPro" id="IPR043129">
    <property type="entry name" value="ATPase_NBD"/>
</dbReference>
<dbReference type="EC" id="2.7.1.33" evidence="6 16"/>
<evidence type="ECO:0000256" key="3">
    <source>
        <dbReference type="ARBA" id="ARBA00004496"/>
    </source>
</evidence>
<protein>
    <recommendedName>
        <fullName evidence="15 16">Type III pantothenate kinase</fullName>
        <ecNumber evidence="6 16">2.7.1.33</ecNumber>
    </recommendedName>
    <alternativeName>
        <fullName evidence="16">PanK-III</fullName>
    </alternativeName>
    <alternativeName>
        <fullName evidence="16">Pantothenic acid kinase</fullName>
    </alternativeName>
</protein>
<organism evidence="17 18">
    <name type="scientific">Acidiluteibacter ferrifornacis</name>
    <dbReference type="NCBI Taxonomy" id="2692424"/>
    <lineage>
        <taxon>Bacteria</taxon>
        <taxon>Pseudomonadati</taxon>
        <taxon>Bacteroidota</taxon>
        <taxon>Flavobacteriia</taxon>
        <taxon>Flavobacteriales</taxon>
        <taxon>Cryomorphaceae</taxon>
        <taxon>Acidiluteibacter</taxon>
    </lineage>
</organism>
<evidence type="ECO:0000256" key="16">
    <source>
        <dbReference type="HAMAP-Rule" id="MF_01274"/>
    </source>
</evidence>
<dbReference type="CDD" id="cd24015">
    <property type="entry name" value="ASKHA_NBD_PanK-III"/>
    <property type="match status" value="1"/>
</dbReference>
<dbReference type="EMBL" id="WWNE01000004">
    <property type="protein sequence ID" value="NBG65178.1"/>
    <property type="molecule type" value="Genomic_DNA"/>
</dbReference>
<dbReference type="Gene3D" id="3.30.420.40">
    <property type="match status" value="1"/>
</dbReference>
<evidence type="ECO:0000256" key="2">
    <source>
        <dbReference type="ARBA" id="ARBA00001958"/>
    </source>
</evidence>
<dbReference type="RefSeq" id="WP_160632067.1">
    <property type="nucleotide sequence ID" value="NZ_WWNE01000004.1"/>
</dbReference>
<feature type="binding site" evidence="16">
    <location>
        <position position="173"/>
    </location>
    <ligand>
        <name>substrate</name>
    </ligand>
</feature>
<dbReference type="GO" id="GO:0004594">
    <property type="term" value="F:pantothenate kinase activity"/>
    <property type="evidence" value="ECO:0007669"/>
    <property type="project" value="UniProtKB-UniRule"/>
</dbReference>
<dbReference type="GO" id="GO:0005524">
    <property type="term" value="F:ATP binding"/>
    <property type="evidence" value="ECO:0007669"/>
    <property type="project" value="UniProtKB-UniRule"/>
</dbReference>
<feature type="binding site" evidence="16">
    <location>
        <begin position="6"/>
        <end position="13"/>
    </location>
    <ligand>
        <name>ATP</name>
        <dbReference type="ChEBI" id="CHEBI:30616"/>
    </ligand>
</feature>
<evidence type="ECO:0000256" key="11">
    <source>
        <dbReference type="ARBA" id="ARBA00022840"/>
    </source>
</evidence>
<dbReference type="InterPro" id="IPR004619">
    <property type="entry name" value="Type_III_PanK"/>
</dbReference>
<dbReference type="Pfam" id="PF03309">
    <property type="entry name" value="Pan_kinase"/>
    <property type="match status" value="1"/>
</dbReference>
<evidence type="ECO:0000313" key="18">
    <source>
        <dbReference type="Proteomes" id="UP000470771"/>
    </source>
</evidence>
<feature type="binding site" evidence="16">
    <location>
        <position position="119"/>
    </location>
    <ligand>
        <name>ATP</name>
        <dbReference type="ChEBI" id="CHEBI:30616"/>
    </ligand>
</feature>
<keyword evidence="7 16" id="KW-0963">Cytoplasm</keyword>
<dbReference type="PANTHER" id="PTHR34265:SF1">
    <property type="entry name" value="TYPE III PANTOTHENATE KINASE"/>
    <property type="match status" value="1"/>
</dbReference>
<dbReference type="GO" id="GO:0015937">
    <property type="term" value="P:coenzyme A biosynthetic process"/>
    <property type="evidence" value="ECO:0007669"/>
    <property type="project" value="UniProtKB-UniRule"/>
</dbReference>
<dbReference type="SUPFAM" id="SSF53067">
    <property type="entry name" value="Actin-like ATPase domain"/>
    <property type="match status" value="2"/>
</dbReference>
<sequence>MKIIVDIGNTKLKFAVFEDQKLEYKSESKAFQLAEWKKLFQTFPIDAYIISSVKGNYDDILNFLQNECERGMVLSNQSLLPLTIDYETPETLGIDRLALAVAAVYKFPNSNTLVISCGTCITYNLITHDRKFVGGAISPGVHMRLKAMHHFTDKLPQIDWDGHLKSILLPKNTRDAMLSGAVNGALCELTEVINRYRQTFTRELNIILCGGDAKFFEKELKNSIFADSNFVLYGLNEILQYNS</sequence>
<comment type="similarity">
    <text evidence="14 16">Belongs to the type III pantothenate kinase family.</text>
</comment>
<evidence type="ECO:0000313" key="17">
    <source>
        <dbReference type="EMBL" id="NBG65178.1"/>
    </source>
</evidence>
<comment type="function">
    <text evidence="16">Catalyzes the phosphorylation of pantothenate (Pan), the first step in CoA biosynthesis.</text>
</comment>
<keyword evidence="9 16" id="KW-0547">Nucleotide-binding</keyword>
<evidence type="ECO:0000256" key="12">
    <source>
        <dbReference type="ARBA" id="ARBA00022958"/>
    </source>
</evidence>
<accession>A0A6N9NEX7</accession>
<keyword evidence="12 16" id="KW-0630">Potassium</keyword>
<evidence type="ECO:0000256" key="13">
    <source>
        <dbReference type="ARBA" id="ARBA00022993"/>
    </source>
</evidence>
<feature type="binding site" evidence="16">
    <location>
        <begin position="93"/>
        <end position="96"/>
    </location>
    <ligand>
        <name>substrate</name>
    </ligand>
</feature>
<keyword evidence="18" id="KW-1185">Reference proteome</keyword>
<evidence type="ECO:0000256" key="7">
    <source>
        <dbReference type="ARBA" id="ARBA00022490"/>
    </source>
</evidence>
<comment type="pathway">
    <text evidence="4 16">Cofactor biosynthesis; coenzyme A biosynthesis; CoA from (R)-pantothenate: step 1/5.</text>
</comment>
<dbReference type="GO" id="GO:0005737">
    <property type="term" value="C:cytoplasm"/>
    <property type="evidence" value="ECO:0007669"/>
    <property type="project" value="UniProtKB-SubCell"/>
</dbReference>
<evidence type="ECO:0000256" key="8">
    <source>
        <dbReference type="ARBA" id="ARBA00022679"/>
    </source>
</evidence>
<dbReference type="HAMAP" id="MF_01274">
    <property type="entry name" value="Pantothen_kinase_3"/>
    <property type="match status" value="1"/>
</dbReference>
<keyword evidence="8 16" id="KW-0808">Transferase</keyword>
<evidence type="ECO:0000256" key="4">
    <source>
        <dbReference type="ARBA" id="ARBA00005225"/>
    </source>
</evidence>
<evidence type="ECO:0000256" key="10">
    <source>
        <dbReference type="ARBA" id="ARBA00022777"/>
    </source>
</evidence>
<comment type="cofactor">
    <cofactor evidence="2">
        <name>K(+)</name>
        <dbReference type="ChEBI" id="CHEBI:29103"/>
    </cofactor>
</comment>
<feature type="active site" description="Proton acceptor" evidence="16">
    <location>
        <position position="95"/>
    </location>
</feature>
<comment type="cofactor">
    <cofactor evidence="16">
        <name>NH4(+)</name>
        <dbReference type="ChEBI" id="CHEBI:28938"/>
    </cofactor>
    <cofactor evidence="16">
        <name>K(+)</name>
        <dbReference type="ChEBI" id="CHEBI:29103"/>
    </cofactor>
    <text evidence="16">A monovalent cation. Ammonium or potassium.</text>
</comment>
<feature type="binding site" evidence="16">
    <location>
        <position position="86"/>
    </location>
    <ligand>
        <name>substrate</name>
    </ligand>
</feature>
<keyword evidence="11 16" id="KW-0067">ATP-binding</keyword>
<dbReference type="AlphaFoldDB" id="A0A6N9NEX7"/>
<evidence type="ECO:0000256" key="9">
    <source>
        <dbReference type="ARBA" id="ARBA00022741"/>
    </source>
</evidence>
<comment type="caution">
    <text evidence="16">Lacks conserved residue(s) required for the propagation of feature annotation.</text>
</comment>
<dbReference type="PANTHER" id="PTHR34265">
    <property type="entry name" value="TYPE III PANTOTHENATE KINASE"/>
    <property type="match status" value="1"/>
</dbReference>
<evidence type="ECO:0000256" key="14">
    <source>
        <dbReference type="ARBA" id="ARBA00038036"/>
    </source>
</evidence>
<keyword evidence="10 16" id="KW-0418">Kinase</keyword>
<keyword evidence="13 16" id="KW-0173">Coenzyme A biosynthesis</keyword>
<evidence type="ECO:0000256" key="15">
    <source>
        <dbReference type="ARBA" id="ARBA00040883"/>
    </source>
</evidence>
<comment type="catalytic activity">
    <reaction evidence="1 16">
        <text>(R)-pantothenate + ATP = (R)-4'-phosphopantothenate + ADP + H(+)</text>
        <dbReference type="Rhea" id="RHEA:16373"/>
        <dbReference type="ChEBI" id="CHEBI:10986"/>
        <dbReference type="ChEBI" id="CHEBI:15378"/>
        <dbReference type="ChEBI" id="CHEBI:29032"/>
        <dbReference type="ChEBI" id="CHEBI:30616"/>
        <dbReference type="ChEBI" id="CHEBI:456216"/>
        <dbReference type="EC" id="2.7.1.33"/>
    </reaction>
</comment>
<dbReference type="NCBIfam" id="TIGR00671">
    <property type="entry name" value="baf"/>
    <property type="match status" value="1"/>
</dbReference>
<evidence type="ECO:0000256" key="5">
    <source>
        <dbReference type="ARBA" id="ARBA00011738"/>
    </source>
</evidence>
<evidence type="ECO:0000256" key="1">
    <source>
        <dbReference type="ARBA" id="ARBA00001206"/>
    </source>
</evidence>
<evidence type="ECO:0000256" key="6">
    <source>
        <dbReference type="ARBA" id="ARBA00012102"/>
    </source>
</evidence>
<comment type="subcellular location">
    <subcellularLocation>
        <location evidence="3 16">Cytoplasm</location>
    </subcellularLocation>
</comment>
<comment type="caution">
    <text evidence="17">The sequence shown here is derived from an EMBL/GenBank/DDBJ whole genome shotgun (WGS) entry which is preliminary data.</text>
</comment>